<evidence type="ECO:0000313" key="2">
    <source>
        <dbReference type="EMBL" id="KAK6636721.1"/>
    </source>
</evidence>
<proteinExistence type="predicted"/>
<dbReference type="EMBL" id="JAWJWE010000004">
    <property type="protein sequence ID" value="KAK6636721.1"/>
    <property type="molecule type" value="Genomic_DNA"/>
</dbReference>
<gene>
    <name evidence="2" type="ORF">RUM43_010384</name>
</gene>
<organism evidence="2 3">
    <name type="scientific">Polyplax serrata</name>
    <name type="common">Common mouse louse</name>
    <dbReference type="NCBI Taxonomy" id="468196"/>
    <lineage>
        <taxon>Eukaryota</taxon>
        <taxon>Metazoa</taxon>
        <taxon>Ecdysozoa</taxon>
        <taxon>Arthropoda</taxon>
        <taxon>Hexapoda</taxon>
        <taxon>Insecta</taxon>
        <taxon>Pterygota</taxon>
        <taxon>Neoptera</taxon>
        <taxon>Paraneoptera</taxon>
        <taxon>Psocodea</taxon>
        <taxon>Troctomorpha</taxon>
        <taxon>Phthiraptera</taxon>
        <taxon>Anoplura</taxon>
        <taxon>Polyplacidae</taxon>
        <taxon>Polyplax</taxon>
    </lineage>
</organism>
<feature type="compositionally biased region" description="Polar residues" evidence="1">
    <location>
        <begin position="171"/>
        <end position="180"/>
    </location>
</feature>
<evidence type="ECO:0000313" key="3">
    <source>
        <dbReference type="Proteomes" id="UP001372834"/>
    </source>
</evidence>
<feature type="compositionally biased region" description="Acidic residues" evidence="1">
    <location>
        <begin position="111"/>
        <end position="120"/>
    </location>
</feature>
<feature type="region of interest" description="Disordered" evidence="1">
    <location>
        <begin position="111"/>
        <end position="180"/>
    </location>
</feature>
<evidence type="ECO:0000256" key="1">
    <source>
        <dbReference type="SAM" id="MobiDB-lite"/>
    </source>
</evidence>
<accession>A0AAN8PVR0</accession>
<dbReference type="Proteomes" id="UP001372834">
    <property type="component" value="Unassembled WGS sequence"/>
</dbReference>
<feature type="region of interest" description="Disordered" evidence="1">
    <location>
        <begin position="36"/>
        <end position="73"/>
    </location>
</feature>
<protein>
    <submittedName>
        <fullName evidence="2">Uncharacterized protein</fullName>
    </submittedName>
</protein>
<comment type="caution">
    <text evidence="2">The sequence shown here is derived from an EMBL/GenBank/DDBJ whole genome shotgun (WGS) entry which is preliminary data.</text>
</comment>
<name>A0AAN8PVR0_POLSC</name>
<reference evidence="2 3" key="1">
    <citation type="submission" date="2023-10" db="EMBL/GenBank/DDBJ databases">
        <title>Genomes of two closely related lineages of the louse Polyplax serrata with different host specificities.</title>
        <authorList>
            <person name="Martinu J."/>
            <person name="Tarabai H."/>
            <person name="Stefka J."/>
            <person name="Hypsa V."/>
        </authorList>
    </citation>
    <scope>NUCLEOTIDE SEQUENCE [LARGE SCALE GENOMIC DNA]</scope>
    <source>
        <strain evidence="2">HR10_N</strain>
    </source>
</reference>
<sequence>MKFEEAEPNSSAFGGFPFDLSAVCLNVTKKPQWHPVSKFMAPAPGPSDRENRALIPSSPPAGGKRTRPNWPPSIRREEANVLSSLKKRLGYYKVRNTSTFKTILTKEDREDENLVGEENEMTVRGSSEQTPGDAAHKTDLLKPSELPGTETVAEQKRKGLTRQKVLHMQISEPTGSDVVT</sequence>
<dbReference type="AlphaFoldDB" id="A0AAN8PVR0"/>